<feature type="transmembrane region" description="Helical" evidence="6">
    <location>
        <begin position="252"/>
        <end position="272"/>
    </location>
</feature>
<keyword evidence="4 6" id="KW-1133">Transmembrane helix</keyword>
<dbReference type="PANTHER" id="PTHR35007:SF1">
    <property type="entry name" value="PILUS ASSEMBLY PROTEIN"/>
    <property type="match status" value="1"/>
</dbReference>
<dbReference type="GO" id="GO:0005886">
    <property type="term" value="C:plasma membrane"/>
    <property type="evidence" value="ECO:0007669"/>
    <property type="project" value="UniProtKB-SubCell"/>
</dbReference>
<accession>A0A1G8CEE3</accession>
<feature type="domain" description="Type II secretion system protein GspF" evidence="7">
    <location>
        <begin position="144"/>
        <end position="268"/>
    </location>
</feature>
<gene>
    <name evidence="8" type="ORF">SAMN04488693_101244</name>
</gene>
<keyword evidence="9" id="KW-1185">Reference proteome</keyword>
<organism evidence="8 9">
    <name type="scientific">Arthrobacter subterraneus</name>
    <dbReference type="NCBI Taxonomy" id="335973"/>
    <lineage>
        <taxon>Bacteria</taxon>
        <taxon>Bacillati</taxon>
        <taxon>Actinomycetota</taxon>
        <taxon>Actinomycetes</taxon>
        <taxon>Micrococcales</taxon>
        <taxon>Micrococcaceae</taxon>
        <taxon>Arthrobacter</taxon>
    </lineage>
</organism>
<evidence type="ECO:0000313" key="9">
    <source>
        <dbReference type="Proteomes" id="UP000199258"/>
    </source>
</evidence>
<evidence type="ECO:0000256" key="6">
    <source>
        <dbReference type="SAM" id="Phobius"/>
    </source>
</evidence>
<dbReference type="PANTHER" id="PTHR35007">
    <property type="entry name" value="INTEGRAL MEMBRANE PROTEIN-RELATED"/>
    <property type="match status" value="1"/>
</dbReference>
<evidence type="ECO:0000256" key="1">
    <source>
        <dbReference type="ARBA" id="ARBA00004651"/>
    </source>
</evidence>
<dbReference type="Pfam" id="PF00482">
    <property type="entry name" value="T2SSF"/>
    <property type="match status" value="1"/>
</dbReference>
<dbReference type="STRING" id="335973.SAMN04488693_101244"/>
<evidence type="ECO:0000256" key="2">
    <source>
        <dbReference type="ARBA" id="ARBA00022475"/>
    </source>
</evidence>
<evidence type="ECO:0000256" key="5">
    <source>
        <dbReference type="ARBA" id="ARBA00023136"/>
    </source>
</evidence>
<evidence type="ECO:0000313" key="8">
    <source>
        <dbReference type="EMBL" id="SDH43812.1"/>
    </source>
</evidence>
<evidence type="ECO:0000256" key="3">
    <source>
        <dbReference type="ARBA" id="ARBA00022692"/>
    </source>
</evidence>
<proteinExistence type="predicted"/>
<dbReference type="AlphaFoldDB" id="A0A1G8CEE3"/>
<dbReference type="InterPro" id="IPR042094">
    <property type="entry name" value="T2SS_GspF_sf"/>
</dbReference>
<reference evidence="8 9" key="1">
    <citation type="submission" date="2016-10" db="EMBL/GenBank/DDBJ databases">
        <authorList>
            <person name="de Groot N.N."/>
        </authorList>
    </citation>
    <scope>NUCLEOTIDE SEQUENCE [LARGE SCALE GENOMIC DNA]</scope>
    <source>
        <strain evidence="8 9">NP_1H</strain>
    </source>
</reference>
<evidence type="ECO:0000259" key="7">
    <source>
        <dbReference type="Pfam" id="PF00482"/>
    </source>
</evidence>
<name>A0A1G8CEE3_9MICC</name>
<dbReference type="Proteomes" id="UP000199258">
    <property type="component" value="Unassembled WGS sequence"/>
</dbReference>
<dbReference type="EMBL" id="FNDT01000001">
    <property type="protein sequence ID" value="SDH43812.1"/>
    <property type="molecule type" value="Genomic_DNA"/>
</dbReference>
<feature type="transmembrane region" description="Helical" evidence="6">
    <location>
        <begin position="111"/>
        <end position="130"/>
    </location>
</feature>
<keyword evidence="2" id="KW-1003">Cell membrane</keyword>
<feature type="transmembrane region" description="Helical" evidence="6">
    <location>
        <begin position="284"/>
        <end position="303"/>
    </location>
</feature>
<keyword evidence="3 6" id="KW-0812">Transmembrane</keyword>
<dbReference type="InterPro" id="IPR018076">
    <property type="entry name" value="T2SS_GspF_dom"/>
</dbReference>
<feature type="transmembrane region" description="Helical" evidence="6">
    <location>
        <begin position="86"/>
        <end position="105"/>
    </location>
</feature>
<comment type="subcellular location">
    <subcellularLocation>
        <location evidence="1">Cell membrane</location>
        <topology evidence="1">Multi-pass membrane protein</topology>
    </subcellularLocation>
</comment>
<dbReference type="Gene3D" id="1.20.81.30">
    <property type="entry name" value="Type II secretion system (T2SS), domain F"/>
    <property type="match status" value="1"/>
</dbReference>
<keyword evidence="5 6" id="KW-0472">Membrane</keyword>
<sequence length="311" mass="33828">MMLVFLYGTALVLAALGLLFFATRPHQSAVPLDRRRPPVEESDSKLTRFAGSAVRAVERFLKKRPQRLYRPELLELAGVRLTQADMFLLVIAGGLGGLALGLVVGSPVLGVLFLLLAPLVAHLALIFRIARRRAKFENQLGDTLQLLTGGLRAGHSILRAIDAAAIEADAPTSDEMRRVVTETSLGKDLLASLTDTANRMESEDFTWIAQAIQINREVGGDLADVLDQVGETIRERSEIKGQIRALAAEGKFSAYILVALPFAIGAMLAVVSPGYVDPLFEEPLGWVMIGASVVMMTIGSLWLRKIIDLKF</sequence>
<evidence type="ECO:0000256" key="4">
    <source>
        <dbReference type="ARBA" id="ARBA00022989"/>
    </source>
</evidence>
<protein>
    <submittedName>
        <fullName evidence="8">Tight adherence protein B</fullName>
    </submittedName>
</protein>